<keyword evidence="4 8" id="KW-1003">Cell membrane</keyword>
<feature type="transmembrane region" description="Helical" evidence="9">
    <location>
        <begin position="397"/>
        <end position="418"/>
    </location>
</feature>
<dbReference type="PIRSF" id="PIRSF005353">
    <property type="entry name" value="PbuG"/>
    <property type="match status" value="1"/>
</dbReference>
<feature type="transmembrane region" description="Helical" evidence="9">
    <location>
        <begin position="140"/>
        <end position="157"/>
    </location>
</feature>
<feature type="transmembrane region" description="Helical" evidence="9">
    <location>
        <begin position="58"/>
        <end position="77"/>
    </location>
</feature>
<dbReference type="InterPro" id="IPR045018">
    <property type="entry name" value="Azg-like"/>
</dbReference>
<feature type="transmembrane region" description="Helical" evidence="9">
    <location>
        <begin position="255"/>
        <end position="283"/>
    </location>
</feature>
<feature type="transmembrane region" description="Helical" evidence="9">
    <location>
        <begin position="20"/>
        <end position="38"/>
    </location>
</feature>
<dbReference type="InterPro" id="IPR006043">
    <property type="entry name" value="NCS2"/>
</dbReference>
<dbReference type="AlphaFoldDB" id="A0A410MBW6"/>
<keyword evidence="7 8" id="KW-0472">Membrane</keyword>
<evidence type="ECO:0000256" key="5">
    <source>
        <dbReference type="ARBA" id="ARBA00022692"/>
    </source>
</evidence>
<feature type="transmembrane region" description="Helical" evidence="9">
    <location>
        <begin position="330"/>
        <end position="351"/>
    </location>
</feature>
<protein>
    <submittedName>
        <fullName evidence="10">Guanine permease</fullName>
    </submittedName>
</protein>
<evidence type="ECO:0000256" key="1">
    <source>
        <dbReference type="ARBA" id="ARBA00004651"/>
    </source>
</evidence>
<accession>A0A410MBW6</accession>
<evidence type="ECO:0000256" key="3">
    <source>
        <dbReference type="ARBA" id="ARBA00022448"/>
    </source>
</evidence>
<feature type="transmembrane region" description="Helical" evidence="9">
    <location>
        <begin position="204"/>
        <end position="221"/>
    </location>
</feature>
<feature type="transmembrane region" description="Helical" evidence="9">
    <location>
        <begin position="110"/>
        <end position="128"/>
    </location>
</feature>
<keyword evidence="5 8" id="KW-0812">Transmembrane</keyword>
<organism evidence="10 11">
    <name type="scientific">Halobacillus litoralis</name>
    <dbReference type="NCBI Taxonomy" id="45668"/>
    <lineage>
        <taxon>Bacteria</taxon>
        <taxon>Bacillati</taxon>
        <taxon>Bacillota</taxon>
        <taxon>Bacilli</taxon>
        <taxon>Bacillales</taxon>
        <taxon>Bacillaceae</taxon>
        <taxon>Halobacillus</taxon>
    </lineage>
</organism>
<dbReference type="RefSeq" id="WP_128524438.1">
    <property type="nucleotide sequence ID" value="NZ_CANLVY010000002.1"/>
</dbReference>
<dbReference type="PANTHER" id="PTHR43337">
    <property type="entry name" value="XANTHINE/URACIL PERMEASE C887.17-RELATED"/>
    <property type="match status" value="1"/>
</dbReference>
<dbReference type="Pfam" id="PF00860">
    <property type="entry name" value="Xan_ur_permease"/>
    <property type="match status" value="1"/>
</dbReference>
<evidence type="ECO:0000313" key="11">
    <source>
        <dbReference type="Proteomes" id="UP000287756"/>
    </source>
</evidence>
<dbReference type="GO" id="GO:0005345">
    <property type="term" value="F:purine nucleobase transmembrane transporter activity"/>
    <property type="evidence" value="ECO:0007669"/>
    <property type="project" value="TreeGrafter"/>
</dbReference>
<dbReference type="Proteomes" id="UP000287756">
    <property type="component" value="Chromosome"/>
</dbReference>
<dbReference type="KEGG" id="hli:HLI_07845"/>
<keyword evidence="6 8" id="KW-1133">Transmembrane helix</keyword>
<comment type="subcellular location">
    <subcellularLocation>
        <location evidence="1 8">Cell membrane</location>
        <topology evidence="1 8">Multi-pass membrane protein</topology>
    </subcellularLocation>
</comment>
<evidence type="ECO:0000256" key="7">
    <source>
        <dbReference type="ARBA" id="ARBA00023136"/>
    </source>
</evidence>
<feature type="transmembrane region" description="Helical" evidence="9">
    <location>
        <begin position="84"/>
        <end position="104"/>
    </location>
</feature>
<evidence type="ECO:0000256" key="2">
    <source>
        <dbReference type="ARBA" id="ARBA00005697"/>
    </source>
</evidence>
<dbReference type="GO" id="GO:0005886">
    <property type="term" value="C:plasma membrane"/>
    <property type="evidence" value="ECO:0007669"/>
    <property type="project" value="UniProtKB-SubCell"/>
</dbReference>
<comment type="similarity">
    <text evidence="2 8">Belongs to the nucleobase:cation symporter-2 (NCS2) (TC 2.A.40) family. Azg-like subfamily.</text>
</comment>
<sequence>MSKYFKFKEFGTTYRREFMAGLTTFLAMAYILFVNPSTLALDGIEQLPEGVTRIDKGAVFTATAIAAAVGTLIMGLYAKYPIALAPGMGLNAFFAYTVILGYGIPWETALAGVLASGLIFIVLTLTGLRQLIIDAIPGNLKLAVGAGIGLFIAFIGFQNAGIVQNSDATLVQLGDLTAGPTLLAIFGIIVSIVLMALGLRGGIFYGMVLTAIAGMVTGLIAPPMGLNDVVGSAPSVAPTFGAALTHFGDIFTIEMLVVILTFLFVDFFDTAGTLVAVATQAGFMKDNKLPRANRALFSDSAATVVGAIAGTSTTTSYIESTAGVGAGGRTGFASVVTAGFFILALFFSPLLSVVTAEVTAPALIIVGVLMASTLKNIDWDQFEIGVPAFFTVAAMPLTYSIATGIAIGFIFYPITMLLKGRKAEIHPIMYVLFIIFILYFIFLA</sequence>
<feature type="transmembrane region" description="Helical" evidence="9">
    <location>
        <begin position="425"/>
        <end position="442"/>
    </location>
</feature>
<gene>
    <name evidence="10" type="ORF">HLI_07845</name>
</gene>
<keyword evidence="3 8" id="KW-0813">Transport</keyword>
<dbReference type="PANTHER" id="PTHR43337:SF11">
    <property type="entry name" value="GUANINE_HYPOXANTHINE PERMEASE PBUG"/>
    <property type="match status" value="1"/>
</dbReference>
<feature type="transmembrane region" description="Helical" evidence="9">
    <location>
        <begin position="358"/>
        <end position="377"/>
    </location>
</feature>
<evidence type="ECO:0000256" key="8">
    <source>
        <dbReference type="PIRNR" id="PIRNR005353"/>
    </source>
</evidence>
<dbReference type="InterPro" id="IPR026033">
    <property type="entry name" value="Azg-like_bact_archaea"/>
</dbReference>
<name>A0A410MBW6_9BACI</name>
<dbReference type="OrthoDB" id="9808458at2"/>
<evidence type="ECO:0000313" key="10">
    <source>
        <dbReference type="EMBL" id="QAS52145.1"/>
    </source>
</evidence>
<evidence type="ECO:0000256" key="4">
    <source>
        <dbReference type="ARBA" id="ARBA00022475"/>
    </source>
</evidence>
<evidence type="ECO:0000256" key="9">
    <source>
        <dbReference type="SAM" id="Phobius"/>
    </source>
</evidence>
<feature type="transmembrane region" description="Helical" evidence="9">
    <location>
        <begin position="177"/>
        <end position="197"/>
    </location>
</feature>
<dbReference type="EMBL" id="CP026118">
    <property type="protein sequence ID" value="QAS52145.1"/>
    <property type="molecule type" value="Genomic_DNA"/>
</dbReference>
<proteinExistence type="inferred from homology"/>
<evidence type="ECO:0000256" key="6">
    <source>
        <dbReference type="ARBA" id="ARBA00022989"/>
    </source>
</evidence>
<reference evidence="10 11" key="1">
    <citation type="submission" date="2018-01" db="EMBL/GenBank/DDBJ databases">
        <title>The whole genome sequencing and assembly of Halobacillus litoralis ERB031 strain.</title>
        <authorList>
            <person name="Lee S.-J."/>
            <person name="Park M.-K."/>
            <person name="Kim J.-Y."/>
            <person name="Lee Y.-J."/>
            <person name="Yi H."/>
            <person name="Bahn Y.-S."/>
            <person name="Kim J.F."/>
            <person name="Lee D.-W."/>
        </authorList>
    </citation>
    <scope>NUCLEOTIDE SEQUENCE [LARGE SCALE GENOMIC DNA]</scope>
    <source>
        <strain evidence="10 11">ERB 031</strain>
    </source>
</reference>